<gene>
    <name evidence="3" type="ORF">CC99x_00424</name>
    <name evidence="4" type="ORF">CC99x_004815</name>
</gene>
<accession>A0A0Q9YHR9</accession>
<comment type="caution">
    <text evidence="3">The sequence shown here is derived from an EMBL/GenBank/DDBJ whole genome shotgun (WGS) entry which is preliminary data.</text>
</comment>
<feature type="compositionally biased region" description="Polar residues" evidence="2">
    <location>
        <begin position="707"/>
        <end position="716"/>
    </location>
</feature>
<evidence type="ECO:0000256" key="2">
    <source>
        <dbReference type="SAM" id="MobiDB-lite"/>
    </source>
</evidence>
<keyword evidence="5" id="KW-1185">Reference proteome</keyword>
<keyword evidence="1" id="KW-0175">Coiled coil</keyword>
<evidence type="ECO:0000256" key="1">
    <source>
        <dbReference type="SAM" id="Coils"/>
    </source>
</evidence>
<dbReference type="AlphaFoldDB" id="A0A0Q9YHR9"/>
<feature type="coiled-coil region" evidence="1">
    <location>
        <begin position="374"/>
        <end position="410"/>
    </location>
</feature>
<evidence type="ECO:0000313" key="5">
    <source>
        <dbReference type="Proteomes" id="UP000051494"/>
    </source>
</evidence>
<evidence type="ECO:0000313" key="4">
    <source>
        <dbReference type="EMBL" id="MCS5708220.1"/>
    </source>
</evidence>
<dbReference type="Proteomes" id="UP000051494">
    <property type="component" value="Unassembled WGS sequence"/>
</dbReference>
<reference evidence="4" key="2">
    <citation type="journal article" date="2016" name="Genome Announc.">
        <title>Draft Genome Sequences of Two Novel Amoeba-Resistant Intranuclear Bacteria, 'Candidatus Berkiella cookevillensis' and 'Candidatus Berkiella aquae'.</title>
        <authorList>
            <person name="Mehari Y.T."/>
            <person name="Arivett B.A."/>
            <person name="Farone A.L."/>
            <person name="Gunderson J.H."/>
            <person name="Farone M.B."/>
        </authorList>
    </citation>
    <scope>NUCLEOTIDE SEQUENCE</scope>
    <source>
        <strain evidence="4">CC99</strain>
    </source>
</reference>
<reference evidence="3" key="1">
    <citation type="submission" date="2015-09" db="EMBL/GenBank/DDBJ databases">
        <title>Draft Genome Sequences of Two Novel Amoeba-resistant Intranuclear Bacteria, Candidatus Berkiella cookevillensis and Candidatus Berkiella aquae.</title>
        <authorList>
            <person name="Mehari Y.T."/>
            <person name="Arivett B.A."/>
            <person name="Farone A.L."/>
            <person name="Gunderson J.H."/>
            <person name="Farone M.B."/>
        </authorList>
    </citation>
    <scope>NUCLEOTIDE SEQUENCE [LARGE SCALE GENOMIC DNA]</scope>
    <source>
        <strain evidence="3">CC99</strain>
    </source>
</reference>
<dbReference type="EMBL" id="LKHV02000001">
    <property type="protein sequence ID" value="MCS5708220.1"/>
    <property type="molecule type" value="Genomic_DNA"/>
</dbReference>
<evidence type="ECO:0000313" key="3">
    <source>
        <dbReference type="EMBL" id="KRG20203.1"/>
    </source>
</evidence>
<reference evidence="4" key="3">
    <citation type="submission" date="2021-06" db="EMBL/GenBank/DDBJ databases">
        <title>Genomic Description and Analysis of Intracellular Bacteria, Candidatus Berkiella cookevillensis and Candidatus Berkiella aquae.</title>
        <authorList>
            <person name="Kidane D.T."/>
            <person name="Mehari Y.T."/>
            <person name="Rice F.C."/>
            <person name="Arivett B.A."/>
            <person name="Farone A.L."/>
            <person name="Berk S.G."/>
            <person name="Farone M.B."/>
        </authorList>
    </citation>
    <scope>NUCLEOTIDE SEQUENCE</scope>
    <source>
        <strain evidence="4">CC99</strain>
    </source>
</reference>
<dbReference type="RefSeq" id="WP_057623145.1">
    <property type="nucleotide sequence ID" value="NZ_LKHV02000001.1"/>
</dbReference>
<dbReference type="EMBL" id="LKHV01000001">
    <property type="protein sequence ID" value="KRG20203.1"/>
    <property type="molecule type" value="Genomic_DNA"/>
</dbReference>
<protein>
    <submittedName>
        <fullName evidence="3">Uncharacterized protein</fullName>
    </submittedName>
</protein>
<feature type="region of interest" description="Disordered" evidence="2">
    <location>
        <begin position="683"/>
        <end position="738"/>
    </location>
</feature>
<name>A0A0Q9YHR9_9GAMM</name>
<feature type="compositionally biased region" description="Basic and acidic residues" evidence="2">
    <location>
        <begin position="683"/>
        <end position="692"/>
    </location>
</feature>
<proteinExistence type="predicted"/>
<sequence>MNDQKNANSSGNERTVLTKTEQVLDALNSLPDSNLGKGVGAICDFSEHVTMGILSYARNRYAANIIETTKNEDLNNREKALAIGMQGIAVAPAYAQIVRCAVPIPAVQGIASISSVIGDFTDYKLDKRKRDRLRAKQITKSELLEIMRKLPDDRKSVYQHYLFSQSVIYDALYNYRKIIMNNAELTPIYKSEKIEIINKLITGLANESDVQNELIAFQSLKSDLEYHINDWNQDRIEKSDYEHTILDIDVAISLITEYEKGRVEFDLRRKKFPEIKEKMQQYHDLHKKIFSQDLPIFSKNKILELTENPSLLNEGEISLLRASMMNHHLNSSPKKQLELLDADMSNRVSKVVLNKQDYDNVDIFIKQPRVILGLLEQAREYINVNQELSIAEKEAAVIKLNDEIKRMTILLMSAPNENIHFDFERIDPELRSIFERSAEAQGDYFYLENLKNQIIRYEQAQQAFLDIFSSQVLHEGRSENVVENLKKSILMHKDVSLVQYSQSLVSPYENMSMDTVNSTPVITPSALKKIEVSVVKIVLDALNQNAEFDNLSLDDQKSFLNSLVTKTILESVLTKEGLERYQMEQASFRHKTQLSNELNSIYQKQTEVANELISGIYERSQLEKSVVVHKGIIVTDIGMMIASLVGTVVPPLAVITAPAVSVASIGIEGAKIGLHVHDVRTQRKIEQSKTPEEVMSLSSKTKKSITPYKQLSSDTGANKVVEPGAELTEVRKSPRPQK</sequence>
<organism evidence="3">
    <name type="scientific">Candidatus Berkiella cookevillensis</name>
    <dbReference type="NCBI Taxonomy" id="437022"/>
    <lineage>
        <taxon>Bacteria</taxon>
        <taxon>Pseudomonadati</taxon>
        <taxon>Pseudomonadota</taxon>
        <taxon>Gammaproteobacteria</taxon>
        <taxon>Candidatus Berkiellales</taxon>
        <taxon>Candidatus Berkiellaceae</taxon>
        <taxon>Candidatus Berkiella</taxon>
    </lineage>
</organism>